<keyword evidence="5 11" id="KW-0418">Kinase</keyword>
<evidence type="ECO:0000256" key="3">
    <source>
        <dbReference type="ARBA" id="ARBA00022679"/>
    </source>
</evidence>
<evidence type="ECO:0000256" key="1">
    <source>
        <dbReference type="ARBA" id="ARBA00012513"/>
    </source>
</evidence>
<dbReference type="RefSeq" id="XP_008086017.1">
    <property type="nucleotide sequence ID" value="XM_008087826.1"/>
</dbReference>
<evidence type="ECO:0000256" key="8">
    <source>
        <dbReference type="PROSITE-ProRule" id="PRU10141"/>
    </source>
</evidence>
<feature type="region of interest" description="Disordered" evidence="9">
    <location>
        <begin position="283"/>
        <end position="407"/>
    </location>
</feature>
<dbReference type="PROSITE" id="PS00107">
    <property type="entry name" value="PROTEIN_KINASE_ATP"/>
    <property type="match status" value="1"/>
</dbReference>
<dbReference type="InterPro" id="IPR044092">
    <property type="entry name" value="STKc_PRP4"/>
</dbReference>
<dbReference type="HOGENOM" id="CLU_000288_5_5_1"/>
<evidence type="ECO:0000256" key="4">
    <source>
        <dbReference type="ARBA" id="ARBA00022741"/>
    </source>
</evidence>
<feature type="binding site" evidence="8">
    <location>
        <position position="509"/>
    </location>
    <ligand>
        <name>ATP</name>
        <dbReference type="ChEBI" id="CHEBI:30616"/>
    </ligand>
</feature>
<evidence type="ECO:0000259" key="10">
    <source>
        <dbReference type="PROSITE" id="PS50011"/>
    </source>
</evidence>
<dbReference type="FunFam" id="3.30.200.20:FF:000440">
    <property type="entry name" value="CMGC/DYRK/PRP4 protein kinase, variant"/>
    <property type="match status" value="1"/>
</dbReference>
<dbReference type="Gene3D" id="3.30.200.20">
    <property type="entry name" value="Phosphorylase Kinase, domain 1"/>
    <property type="match status" value="1"/>
</dbReference>
<protein>
    <recommendedName>
        <fullName evidence="1">non-specific serine/threonine protein kinase</fullName>
        <ecNumber evidence="1">2.7.11.1</ecNumber>
    </recommendedName>
</protein>
<name>S3CK08_GLAL2</name>
<dbReference type="GeneID" id="19461797"/>
<dbReference type="SUPFAM" id="SSF56112">
    <property type="entry name" value="Protein kinase-like (PK-like)"/>
    <property type="match status" value="1"/>
</dbReference>
<feature type="domain" description="Protein kinase" evidence="10">
    <location>
        <begin position="480"/>
        <end position="796"/>
    </location>
</feature>
<dbReference type="CDD" id="cd14135">
    <property type="entry name" value="STKc_PRP4"/>
    <property type="match status" value="1"/>
</dbReference>
<dbReference type="PROSITE" id="PS50011">
    <property type="entry name" value="PROTEIN_KINASE_DOM"/>
    <property type="match status" value="1"/>
</dbReference>
<keyword evidence="12" id="KW-1185">Reference proteome</keyword>
<dbReference type="InterPro" id="IPR008271">
    <property type="entry name" value="Ser/Thr_kinase_AS"/>
</dbReference>
<dbReference type="OrthoDB" id="9332038at2759"/>
<evidence type="ECO:0000313" key="11">
    <source>
        <dbReference type="EMBL" id="EPE26827.1"/>
    </source>
</evidence>
<dbReference type="PROSITE" id="PS00108">
    <property type="entry name" value="PROTEIN_KINASE_ST"/>
    <property type="match status" value="1"/>
</dbReference>
<sequence length="801" mass="90319">MASSASSDEGEIRDIEVEKATTMPPKLDGTSVDRQDRIRSSKSISNSPEHRQRDIRSRSRSPYSDRAPRGAKRSRNDDYHERSRDPRRFKVHYEDNNSSNYRRRPRVSYEDLDRGSATHAGLSYDERDRYVDNKRPRTRSRSPYRANRGENYNNGGRGRRDAEGYNPSGSRGNRSSNSNGNAEIRSRDAMDLSVSKRGNSPLPTGDARQQAKSTQGYSQQSSEKRSSTEINAKKTVAFAHAPEQEVVEEETLDEATLIEQRRKRREAIKAKYRGAATPLLVQALHIGDKTGDSTPAREDEDSPSAPASPVTPSTPAEIRDAASPSAFSINDDLELANSNGQANGDDGPSAADYDPTADMREDNQRDVQRHTDEVSSSTYDETKPTTEQDVLLPVSSSQAQERPPKEPEEFDMFADEDDEDDMFAEKPVGNKIFVPNPEENVAKAVAIPGAKELDIGMLDNWDDIEGYYKVILGELLNGRYHVQANLGKGMFSGVVRATDVTTKKLVAIKLIRNNETMRKAGMKEIEILQKINEADPEDKKHMIRLERHFEHKGHLCMVFENLSINLREVLKKFGRDVGINLRAVRAYAQQMFLGLSLMRKCNVLHADLKPDNILVNESRNMLKICDLGSASDASDNEITPYLVSRFYRAPEIILGMHYDFAIDIWSVGCTLYELYTGKILFTGRTNNQMLRSIMDCRGKFTTKILKRAQFAHVHFDELANFRSVEQDKLTGKDVVKTLSFTKPSRDLRTRLVSASKGLTESEMKELNLFADLLDRCLALNPEKRCTPAEALRHPFILKTVR</sequence>
<proteinExistence type="inferred from homology"/>
<evidence type="ECO:0000256" key="2">
    <source>
        <dbReference type="ARBA" id="ARBA00022527"/>
    </source>
</evidence>
<dbReference type="STRING" id="1116229.S3CK08"/>
<feature type="compositionally biased region" description="Basic and acidic residues" evidence="9">
    <location>
        <begin position="357"/>
        <end position="373"/>
    </location>
</feature>
<comment type="similarity">
    <text evidence="7">Belongs to the protein kinase superfamily. CMGC Ser/Thr protein kinase family.</text>
</comment>
<dbReference type="PANTHER" id="PTHR24058">
    <property type="entry name" value="DUAL SPECIFICITY PROTEIN KINASE"/>
    <property type="match status" value="1"/>
</dbReference>
<dbReference type="InterPro" id="IPR017441">
    <property type="entry name" value="Protein_kinase_ATP_BS"/>
</dbReference>
<dbReference type="eggNOG" id="KOG0670">
    <property type="taxonomic scope" value="Eukaryota"/>
</dbReference>
<feature type="compositionally biased region" description="Basic and acidic residues" evidence="9">
    <location>
        <begin position="107"/>
        <end position="116"/>
    </location>
</feature>
<dbReference type="Proteomes" id="UP000016922">
    <property type="component" value="Unassembled WGS sequence"/>
</dbReference>
<feature type="compositionally biased region" description="Basic and acidic residues" evidence="9">
    <location>
        <begin position="286"/>
        <end position="297"/>
    </location>
</feature>
<dbReference type="GO" id="GO:0045292">
    <property type="term" value="P:mRNA cis splicing, via spliceosome"/>
    <property type="evidence" value="ECO:0007669"/>
    <property type="project" value="InterPro"/>
</dbReference>
<reference evidence="11 12" key="1">
    <citation type="journal article" date="2013" name="BMC Genomics">
        <title>Genomics-driven discovery of the pneumocandin biosynthetic gene cluster in the fungus Glarea lozoyensis.</title>
        <authorList>
            <person name="Chen L."/>
            <person name="Yue Q."/>
            <person name="Zhang X."/>
            <person name="Xiang M."/>
            <person name="Wang C."/>
            <person name="Li S."/>
            <person name="Che Y."/>
            <person name="Ortiz-Lopez F.J."/>
            <person name="Bills G.F."/>
            <person name="Liu X."/>
            <person name="An Z."/>
        </authorList>
    </citation>
    <scope>NUCLEOTIDE SEQUENCE [LARGE SCALE GENOMIC DNA]</scope>
    <source>
        <strain evidence="12">ATCC 20868 / MF5171</strain>
    </source>
</reference>
<dbReference type="GO" id="GO:0004674">
    <property type="term" value="F:protein serine/threonine kinase activity"/>
    <property type="evidence" value="ECO:0007669"/>
    <property type="project" value="UniProtKB-KW"/>
</dbReference>
<dbReference type="OMA" id="YYNVMLG"/>
<feature type="compositionally biased region" description="Low complexity" evidence="9">
    <location>
        <begin position="303"/>
        <end position="316"/>
    </location>
</feature>
<dbReference type="SMART" id="SM00220">
    <property type="entry name" value="S_TKc"/>
    <property type="match status" value="1"/>
</dbReference>
<feature type="compositionally biased region" description="Basic and acidic residues" evidence="9">
    <location>
        <begin position="124"/>
        <end position="135"/>
    </location>
</feature>
<dbReference type="KEGG" id="glz:GLAREA_02741"/>
<dbReference type="EC" id="2.7.11.1" evidence="1"/>
<feature type="compositionally biased region" description="Basic and acidic residues" evidence="9">
    <location>
        <begin position="74"/>
        <end position="95"/>
    </location>
</feature>
<dbReference type="InterPro" id="IPR000719">
    <property type="entry name" value="Prot_kinase_dom"/>
</dbReference>
<evidence type="ECO:0000256" key="7">
    <source>
        <dbReference type="ARBA" id="ARBA00023596"/>
    </source>
</evidence>
<evidence type="ECO:0000256" key="9">
    <source>
        <dbReference type="SAM" id="MobiDB-lite"/>
    </source>
</evidence>
<dbReference type="GO" id="GO:0005524">
    <property type="term" value="F:ATP binding"/>
    <property type="evidence" value="ECO:0007669"/>
    <property type="project" value="UniProtKB-UniRule"/>
</dbReference>
<dbReference type="Pfam" id="PF00069">
    <property type="entry name" value="Pkinase"/>
    <property type="match status" value="1"/>
</dbReference>
<keyword evidence="4 8" id="KW-0547">Nucleotide-binding</keyword>
<keyword evidence="6 8" id="KW-0067">ATP-binding</keyword>
<feature type="compositionally biased region" description="Low complexity" evidence="9">
    <location>
        <begin position="166"/>
        <end position="181"/>
    </location>
</feature>
<evidence type="ECO:0000313" key="12">
    <source>
        <dbReference type="Proteomes" id="UP000016922"/>
    </source>
</evidence>
<dbReference type="InterPro" id="IPR050494">
    <property type="entry name" value="Ser_Thr_dual-spec_kinase"/>
</dbReference>
<organism evidence="11 12">
    <name type="scientific">Glarea lozoyensis (strain ATCC 20868 / MF5171)</name>
    <dbReference type="NCBI Taxonomy" id="1116229"/>
    <lineage>
        <taxon>Eukaryota</taxon>
        <taxon>Fungi</taxon>
        <taxon>Dikarya</taxon>
        <taxon>Ascomycota</taxon>
        <taxon>Pezizomycotina</taxon>
        <taxon>Leotiomycetes</taxon>
        <taxon>Helotiales</taxon>
        <taxon>Helotiaceae</taxon>
        <taxon>Glarea</taxon>
    </lineage>
</organism>
<feature type="compositionally biased region" description="Basic and acidic residues" evidence="9">
    <location>
        <begin position="10"/>
        <end position="19"/>
    </location>
</feature>
<dbReference type="FunFam" id="1.10.510.10:FF:000078">
    <property type="entry name" value="Serine/threonine-protein kinase PRP4 homolog"/>
    <property type="match status" value="1"/>
</dbReference>
<dbReference type="EMBL" id="KE145370">
    <property type="protein sequence ID" value="EPE26827.1"/>
    <property type="molecule type" value="Genomic_DNA"/>
</dbReference>
<keyword evidence="2" id="KW-0723">Serine/threonine-protein kinase</keyword>
<feature type="compositionally biased region" description="Basic and acidic residues" evidence="9">
    <location>
        <begin position="48"/>
        <end position="57"/>
    </location>
</feature>
<accession>S3CK08</accession>
<feature type="compositionally biased region" description="Polar residues" evidence="9">
    <location>
        <begin position="210"/>
        <end position="221"/>
    </location>
</feature>
<evidence type="ECO:0000256" key="5">
    <source>
        <dbReference type="ARBA" id="ARBA00022777"/>
    </source>
</evidence>
<dbReference type="InterPro" id="IPR011009">
    <property type="entry name" value="Kinase-like_dom_sf"/>
</dbReference>
<feature type="region of interest" description="Disordered" evidence="9">
    <location>
        <begin position="1"/>
        <end position="251"/>
    </location>
</feature>
<evidence type="ECO:0000256" key="6">
    <source>
        <dbReference type="ARBA" id="ARBA00022840"/>
    </source>
</evidence>
<dbReference type="Gene3D" id="1.10.510.10">
    <property type="entry name" value="Transferase(Phosphotransferase) domain 1"/>
    <property type="match status" value="1"/>
</dbReference>
<keyword evidence="3" id="KW-0808">Transferase</keyword>
<dbReference type="AlphaFoldDB" id="S3CK08"/>
<gene>
    <name evidence="11" type="ORF">GLAREA_02741</name>
</gene>
<dbReference type="PANTHER" id="PTHR24058:SF103">
    <property type="entry name" value="SERINE_THREONINE-PROTEIN KINASE PRP4 HOMOLOG"/>
    <property type="match status" value="1"/>
</dbReference>